<feature type="domain" description="DUF7036" evidence="3">
    <location>
        <begin position="745"/>
        <end position="835"/>
    </location>
</feature>
<protein>
    <recommendedName>
        <fullName evidence="3">DUF7036 domain-containing protein</fullName>
    </recommendedName>
</protein>
<feature type="compositionally biased region" description="Low complexity" evidence="1">
    <location>
        <begin position="881"/>
        <end position="894"/>
    </location>
</feature>
<keyword evidence="5" id="KW-1185">Reference proteome</keyword>
<keyword evidence="2" id="KW-0812">Transmembrane</keyword>
<dbReference type="PANTHER" id="PTHR33826:SF4">
    <property type="entry name" value="F20B24.21"/>
    <property type="match status" value="1"/>
</dbReference>
<comment type="caution">
    <text evidence="4">The sequence shown here is derived from an EMBL/GenBank/DDBJ whole genome shotgun (WGS) entry which is preliminary data.</text>
</comment>
<feature type="compositionally biased region" description="Pro residues" evidence="1">
    <location>
        <begin position="321"/>
        <end position="346"/>
    </location>
</feature>
<keyword evidence="2" id="KW-0472">Membrane</keyword>
<evidence type="ECO:0000256" key="1">
    <source>
        <dbReference type="SAM" id="MobiDB-lite"/>
    </source>
</evidence>
<feature type="compositionally biased region" description="Low complexity" evidence="1">
    <location>
        <begin position="352"/>
        <end position="381"/>
    </location>
</feature>
<dbReference type="OrthoDB" id="611787at2759"/>
<feature type="compositionally biased region" description="Low complexity" evidence="1">
    <location>
        <begin position="981"/>
        <end position="995"/>
    </location>
</feature>
<reference evidence="4 5" key="3">
    <citation type="submission" date="2019-11" db="EMBL/GenBank/DDBJ databases">
        <title>A de novo genome assembly of a pear dwarfing rootstock.</title>
        <authorList>
            <person name="Wang F."/>
            <person name="Wang J."/>
            <person name="Li S."/>
            <person name="Zhang Y."/>
            <person name="Fang M."/>
            <person name="Ma L."/>
            <person name="Zhao Y."/>
            <person name="Jiang S."/>
        </authorList>
    </citation>
    <scope>NUCLEOTIDE SEQUENCE [LARGE SCALE GENOMIC DNA]</scope>
    <source>
        <strain evidence="4">S2</strain>
        <tissue evidence="4">Leaf</tissue>
    </source>
</reference>
<name>A0A5N5HKT1_9ROSA</name>
<evidence type="ECO:0000313" key="5">
    <source>
        <dbReference type="Proteomes" id="UP000327157"/>
    </source>
</evidence>
<feature type="region of interest" description="Disordered" evidence="1">
    <location>
        <begin position="845"/>
        <end position="913"/>
    </location>
</feature>
<dbReference type="Proteomes" id="UP000327157">
    <property type="component" value="Chromosome 8"/>
</dbReference>
<dbReference type="PANTHER" id="PTHR33826">
    <property type="entry name" value="F20B24.21"/>
    <property type="match status" value="1"/>
</dbReference>
<reference evidence="5" key="2">
    <citation type="submission" date="2019-10" db="EMBL/GenBank/DDBJ databases">
        <title>A de novo genome assembly of a pear dwarfing rootstock.</title>
        <authorList>
            <person name="Wang F."/>
            <person name="Wang J."/>
            <person name="Li S."/>
            <person name="Zhang Y."/>
            <person name="Fang M."/>
            <person name="Ma L."/>
            <person name="Zhao Y."/>
            <person name="Jiang S."/>
        </authorList>
    </citation>
    <scope>NUCLEOTIDE SEQUENCE [LARGE SCALE GENOMIC DNA]</scope>
</reference>
<accession>A0A5N5HKT1</accession>
<feature type="domain" description="DUF7036" evidence="3">
    <location>
        <begin position="210"/>
        <end position="300"/>
    </location>
</feature>
<feature type="region of interest" description="Disordered" evidence="1">
    <location>
        <begin position="978"/>
        <end position="1050"/>
    </location>
</feature>
<evidence type="ECO:0000256" key="2">
    <source>
        <dbReference type="SAM" id="Phobius"/>
    </source>
</evidence>
<feature type="compositionally biased region" description="Pro residues" evidence="1">
    <location>
        <begin position="856"/>
        <end position="880"/>
    </location>
</feature>
<feature type="domain" description="DUF7036" evidence="3">
    <location>
        <begin position="621"/>
        <end position="712"/>
    </location>
</feature>
<feature type="compositionally biased region" description="Polar residues" evidence="1">
    <location>
        <begin position="8"/>
        <end position="20"/>
    </location>
</feature>
<reference evidence="4 5" key="1">
    <citation type="submission" date="2019-09" db="EMBL/GenBank/DDBJ databases">
        <authorList>
            <person name="Ou C."/>
        </authorList>
    </citation>
    <scope>NUCLEOTIDE SEQUENCE [LARGE SCALE GENOMIC DNA]</scope>
    <source>
        <strain evidence="4">S2</strain>
        <tissue evidence="4">Leaf</tissue>
    </source>
</reference>
<dbReference type="EMBL" id="SMOL01000148">
    <property type="protein sequence ID" value="KAB2628435.1"/>
    <property type="molecule type" value="Genomic_DNA"/>
</dbReference>
<feature type="region of interest" description="Disordered" evidence="1">
    <location>
        <begin position="1"/>
        <end position="20"/>
    </location>
</feature>
<feature type="compositionally biased region" description="Low complexity" evidence="1">
    <location>
        <begin position="1006"/>
        <end position="1020"/>
    </location>
</feature>
<feature type="domain" description="DUF7036" evidence="3">
    <location>
        <begin position="86"/>
        <end position="177"/>
    </location>
</feature>
<dbReference type="AlphaFoldDB" id="A0A5N5HKT1"/>
<dbReference type="Pfam" id="PF23041">
    <property type="entry name" value="DUF7036"/>
    <property type="match status" value="4"/>
</dbReference>
<sequence length="1079" mass="116208">MGKGEANLHQQQPSHEGQSASGLICPGCSMVFNRIAKGLSFRCVFVLVLSLSVFLSGIFWILPHRATNSGFDATQAIKLSATVQAYFRLEKPVMDLVPHIGRLEYDINGEIGVPGTKVAILSMHQFPAHNWTDVVFGFLSDPINVPIFPVSLSVLRSSLVELFLKQSNLTLTTSIFGQPSTLEILKYPGGITVIPGQPASIWQLPQILFNFTLNNCIDDIVENFGELKEQLKFGLYLRPYENVYLQITNTMGSTTAAPVVVQASLMSEFGGFGPQRLRQLAQIITGSPTKNLGLDNSVFGKVKSISLSSYLKGTLSATPPTVSPAPTPEPSISPYPASPVYAPAPSPDIHHLSSAPAHPHPCPHQGSRIPPSSSPTSRSYPTVPPTYPPRIPPSSSPPSSQLSPHVSPAPVVSYAPSPEDKGIAQDLMSPSPGPSLSSLAVGPLYKEIRLLQLSGVFIFLIGNNTHHEHLSLTSSSSSSSSSSSLLSFLYSLERERGEIPDALRMGKSEANLQEQQQQQQQQRQTQEAQNSSGLICPRCSVVFRKIGKELSFRCVAVLILSFSILLSGIFWIPHYYANSSQFDAKEEIKLSGIADVLSKLDGWERDWSYHGFMMYATVQAYFRLEKPVTDLVPHVQRLEYDINGEIGVPGTKVAILSMHQFDASDLTDVVFGALSDPINVPIDPVYLSVLRSSLVELFLKQSNLTLTASIFGQPSMFEILKYPGGITVIPVQSASIWQKPQILFNFTLNNSISDIVENFVELNEQLKFGLHLRPSEDVFLRIINGIGSTKAPPVVVQASLVSDVGVIVPQRLKQLVQTIKGSPAKNLGLNNTVFGKVKSISLSSYPKGAPVATSPTPSPAPSPEPIPSPAPSPEPTPSPASSPESSISPYPASPVHSPELSPHGHYLPPALSPDIHHLPPAPIPDIHLLPPAPSPDIHHLPLAPSPGIHLLAPAPSPEIHHLPPALSKVPAHAPPCPYHGSRIPPISSPTSRSNPIAPPTYATNGSPYSPSLSPSSQLSPHVPPAPITFYASSPGNKGSPQDSISPSPSSTSSAGAFYKEIWLLEFSGLLIFHLLCWFG</sequence>
<feature type="compositionally biased region" description="Low complexity" evidence="1">
    <location>
        <begin position="1039"/>
        <end position="1050"/>
    </location>
</feature>
<evidence type="ECO:0000259" key="3">
    <source>
        <dbReference type="Pfam" id="PF23041"/>
    </source>
</evidence>
<organism evidence="4 5">
    <name type="scientific">Pyrus ussuriensis x Pyrus communis</name>
    <dbReference type="NCBI Taxonomy" id="2448454"/>
    <lineage>
        <taxon>Eukaryota</taxon>
        <taxon>Viridiplantae</taxon>
        <taxon>Streptophyta</taxon>
        <taxon>Embryophyta</taxon>
        <taxon>Tracheophyta</taxon>
        <taxon>Spermatophyta</taxon>
        <taxon>Magnoliopsida</taxon>
        <taxon>eudicotyledons</taxon>
        <taxon>Gunneridae</taxon>
        <taxon>Pentapetalae</taxon>
        <taxon>rosids</taxon>
        <taxon>fabids</taxon>
        <taxon>Rosales</taxon>
        <taxon>Rosaceae</taxon>
        <taxon>Amygdaloideae</taxon>
        <taxon>Maleae</taxon>
        <taxon>Pyrus</taxon>
    </lineage>
</organism>
<feature type="region of interest" description="Disordered" evidence="1">
    <location>
        <begin position="316"/>
        <end position="430"/>
    </location>
</feature>
<gene>
    <name evidence="4" type="ORF">D8674_033230</name>
</gene>
<keyword evidence="2" id="KW-1133">Transmembrane helix</keyword>
<feature type="compositionally biased region" description="Pro residues" evidence="1">
    <location>
        <begin position="382"/>
        <end position="396"/>
    </location>
</feature>
<feature type="compositionally biased region" description="Low complexity" evidence="1">
    <location>
        <begin position="397"/>
        <end position="417"/>
    </location>
</feature>
<proteinExistence type="predicted"/>
<feature type="transmembrane region" description="Helical" evidence="2">
    <location>
        <begin position="39"/>
        <end position="62"/>
    </location>
</feature>
<dbReference type="InterPro" id="IPR055464">
    <property type="entry name" value="DUF7036"/>
</dbReference>
<evidence type="ECO:0000313" key="4">
    <source>
        <dbReference type="EMBL" id="KAB2628435.1"/>
    </source>
</evidence>